<evidence type="ECO:0000313" key="1">
    <source>
        <dbReference type="EMBL" id="MVO18595.1"/>
    </source>
</evidence>
<keyword evidence="2" id="KW-1185">Reference proteome</keyword>
<dbReference type="Proteomes" id="UP000478892">
    <property type="component" value="Unassembled WGS sequence"/>
</dbReference>
<evidence type="ECO:0000313" key="2">
    <source>
        <dbReference type="Proteomes" id="UP000478892"/>
    </source>
</evidence>
<sequence>MPEILVPTDGHAFVNAERAQWFALETLFVSRSRRLDFEDLYLGGLSKCFQEWVLERAGQADAPITASHLKFLAKTERLRALIDAPENNIWPVIERDILPLSMVIDGVINGASQSEAFAAVSSAFTAPGGFRGAFEHDPEFKDNFPLPLRRTSVDRLEQVWRKYRDIFQYVVIWRAGCDFSRSGGVRGKVPDAHNVFQEISSIFKAASRTKRIKLPEPTILKFVTSDEYEQHKKDS</sequence>
<dbReference type="RefSeq" id="WP_157024794.1">
    <property type="nucleotide sequence ID" value="NZ_WQLV01000026.1"/>
</dbReference>
<protein>
    <submittedName>
        <fullName evidence="1">Uncharacterized protein</fullName>
    </submittedName>
</protein>
<name>A0A6L6WPI1_9RHOB</name>
<proteinExistence type="predicted"/>
<comment type="caution">
    <text evidence="1">The sequence shown here is derived from an EMBL/GenBank/DDBJ whole genome shotgun (WGS) entry which is preliminary data.</text>
</comment>
<dbReference type="EMBL" id="WQLV01000026">
    <property type="protein sequence ID" value="MVO18595.1"/>
    <property type="molecule type" value="Genomic_DNA"/>
</dbReference>
<accession>A0A6L6WPI1</accession>
<reference evidence="1 2" key="1">
    <citation type="submission" date="2019-12" db="EMBL/GenBank/DDBJ databases">
        <authorList>
            <person name="Zhang Y.-J."/>
        </authorList>
    </citation>
    <scope>NUCLEOTIDE SEQUENCE [LARGE SCALE GENOMIC DNA]</scope>
    <source>
        <strain evidence="1 2">CY05</strain>
    </source>
</reference>
<organism evidence="1 2">
    <name type="scientific">Parasedimentitalea huanghaiensis</name>
    <dbReference type="NCBI Taxonomy" id="2682100"/>
    <lineage>
        <taxon>Bacteria</taxon>
        <taxon>Pseudomonadati</taxon>
        <taxon>Pseudomonadota</taxon>
        <taxon>Alphaproteobacteria</taxon>
        <taxon>Rhodobacterales</taxon>
        <taxon>Paracoccaceae</taxon>
        <taxon>Parasedimentitalea</taxon>
    </lineage>
</organism>
<dbReference type="AlphaFoldDB" id="A0A6L6WPI1"/>
<gene>
    <name evidence="1" type="ORF">GO984_22555</name>
</gene>